<dbReference type="SUPFAM" id="SSF53756">
    <property type="entry name" value="UDP-Glycosyltransferase/glycogen phosphorylase"/>
    <property type="match status" value="1"/>
</dbReference>
<accession>A0A7N2MPZ3</accession>
<dbReference type="EC" id="2.4.1.-" evidence="5"/>
<dbReference type="InterPro" id="IPR002213">
    <property type="entry name" value="UDP_glucos_trans"/>
</dbReference>
<keyword evidence="7" id="KW-1185">Reference proteome</keyword>
<dbReference type="OMA" id="HEARSIM"/>
<keyword evidence="2 4" id="KW-0328">Glycosyltransferase</keyword>
<dbReference type="GO" id="GO:0035251">
    <property type="term" value="F:UDP-glucosyltransferase activity"/>
    <property type="evidence" value="ECO:0007669"/>
    <property type="project" value="InterPro"/>
</dbReference>
<dbReference type="FunFam" id="3.40.50.2000:FF:000037">
    <property type="entry name" value="Glycosyltransferase"/>
    <property type="match status" value="1"/>
</dbReference>
<name>A0A7N2MPZ3_QUELO</name>
<sequence length="421" mass="47002">MYPWFAMGHLTSFLHISNKLAERGHRISFFLPKKTQAKLEPLNLHKDLISFIPIIVPHVDGLQPGAETTADVPFSLQFLLWNAIDLTAPFIEASLCNLKPHFVFYDFAHWLPALARQLGIKSVQYCSISPASVGFLISPERKLDEIPLTAADYMEPLPSFPPSSIKLRPFEARHLTFAGVKQNGQDKSFLERQLISFNDSDAIRPVVPKPPTTALEEKWAKWLDSFKAKTVIFCAFGSECILKKDQFQELVLGFELTGLPFFAALKPPMEAKTIESALPEGFEERVKGRGVVHGDWVQQQLILRHPSVGCFVTHCGSGSLSEAMVTECQLVLVPHIGDQIINARLMGGDLKVGVEVEKGEEDGLFTSEGVCNAVKAVMDYDSEVGKEVRANHAKWREFLSSKGLENSYIDNFVQKLHSLLK</sequence>
<reference evidence="6" key="2">
    <citation type="submission" date="2021-01" db="UniProtKB">
        <authorList>
            <consortium name="EnsemblPlants"/>
        </authorList>
    </citation>
    <scope>IDENTIFICATION</scope>
</reference>
<evidence type="ECO:0000256" key="2">
    <source>
        <dbReference type="ARBA" id="ARBA00022676"/>
    </source>
</evidence>
<reference evidence="6 7" key="1">
    <citation type="journal article" date="2016" name="G3 (Bethesda)">
        <title>First Draft Assembly and Annotation of the Genome of a California Endemic Oak Quercus lobata Nee (Fagaceae).</title>
        <authorList>
            <person name="Sork V.L."/>
            <person name="Fitz-Gibbon S.T."/>
            <person name="Puiu D."/>
            <person name="Crepeau M."/>
            <person name="Gugger P.F."/>
            <person name="Sherman R."/>
            <person name="Stevens K."/>
            <person name="Langley C.H."/>
            <person name="Pellegrini M."/>
            <person name="Salzberg S.L."/>
        </authorList>
    </citation>
    <scope>NUCLEOTIDE SEQUENCE [LARGE SCALE GENOMIC DNA]</scope>
    <source>
        <strain evidence="6 7">cv. SW786</strain>
    </source>
</reference>
<comment type="similarity">
    <text evidence="1 4">Belongs to the UDP-glycosyltransferase family.</text>
</comment>
<dbReference type="Proteomes" id="UP000594261">
    <property type="component" value="Chromosome 10"/>
</dbReference>
<proteinExistence type="inferred from homology"/>
<evidence type="ECO:0000256" key="3">
    <source>
        <dbReference type="ARBA" id="ARBA00022679"/>
    </source>
</evidence>
<evidence type="ECO:0000256" key="5">
    <source>
        <dbReference type="RuleBase" id="RU362057"/>
    </source>
</evidence>
<dbReference type="EMBL" id="LRBV02000010">
    <property type="status" value="NOT_ANNOTATED_CDS"/>
    <property type="molecule type" value="Genomic_DNA"/>
</dbReference>
<dbReference type="Gene3D" id="3.40.50.2000">
    <property type="entry name" value="Glycogen Phosphorylase B"/>
    <property type="match status" value="2"/>
</dbReference>
<evidence type="ECO:0000256" key="4">
    <source>
        <dbReference type="RuleBase" id="RU003718"/>
    </source>
</evidence>
<keyword evidence="3 4" id="KW-0808">Transferase</keyword>
<dbReference type="AlphaFoldDB" id="A0A7N2MPZ3"/>
<dbReference type="PANTHER" id="PTHR48049:SF167">
    <property type="entry name" value="GLYCOSYLTRANSFERASE"/>
    <property type="match status" value="1"/>
</dbReference>
<dbReference type="Gramene" id="QL10p014029:mrna">
    <property type="protein sequence ID" value="QL10p014029:mrna"/>
    <property type="gene ID" value="QL10p014029"/>
</dbReference>
<evidence type="ECO:0000313" key="7">
    <source>
        <dbReference type="Proteomes" id="UP000594261"/>
    </source>
</evidence>
<protein>
    <recommendedName>
        <fullName evidence="5">Glycosyltransferase</fullName>
        <ecNumber evidence="5">2.4.1.-</ecNumber>
    </recommendedName>
</protein>
<dbReference type="Pfam" id="PF00201">
    <property type="entry name" value="UDPGT"/>
    <property type="match status" value="1"/>
</dbReference>
<dbReference type="InParanoid" id="A0A7N2MPZ3"/>
<dbReference type="EnsemblPlants" id="QL10p014029:mrna">
    <property type="protein sequence ID" value="QL10p014029:mrna"/>
    <property type="gene ID" value="QL10p014029"/>
</dbReference>
<dbReference type="PANTHER" id="PTHR48049">
    <property type="entry name" value="GLYCOSYLTRANSFERASE"/>
    <property type="match status" value="1"/>
</dbReference>
<dbReference type="CDD" id="cd03784">
    <property type="entry name" value="GT1_Gtf-like"/>
    <property type="match status" value="1"/>
</dbReference>
<dbReference type="PROSITE" id="PS00375">
    <property type="entry name" value="UDPGT"/>
    <property type="match status" value="1"/>
</dbReference>
<evidence type="ECO:0000256" key="1">
    <source>
        <dbReference type="ARBA" id="ARBA00009995"/>
    </source>
</evidence>
<organism evidence="6 7">
    <name type="scientific">Quercus lobata</name>
    <name type="common">Valley oak</name>
    <dbReference type="NCBI Taxonomy" id="97700"/>
    <lineage>
        <taxon>Eukaryota</taxon>
        <taxon>Viridiplantae</taxon>
        <taxon>Streptophyta</taxon>
        <taxon>Embryophyta</taxon>
        <taxon>Tracheophyta</taxon>
        <taxon>Spermatophyta</taxon>
        <taxon>Magnoliopsida</taxon>
        <taxon>eudicotyledons</taxon>
        <taxon>Gunneridae</taxon>
        <taxon>Pentapetalae</taxon>
        <taxon>rosids</taxon>
        <taxon>fabids</taxon>
        <taxon>Fagales</taxon>
        <taxon>Fagaceae</taxon>
        <taxon>Quercus</taxon>
    </lineage>
</organism>
<dbReference type="InterPro" id="IPR035595">
    <property type="entry name" value="UDP_glycos_trans_CS"/>
</dbReference>
<evidence type="ECO:0000313" key="6">
    <source>
        <dbReference type="EnsemblPlants" id="QL10p014029:mrna"/>
    </source>
</evidence>
<dbReference type="InterPro" id="IPR050481">
    <property type="entry name" value="UDP-glycosyltransf_plant"/>
</dbReference>